<dbReference type="AntiFam" id="ANF00248">
    <property type="entry name" value="Shadow ORF (opposite ppsD)"/>
</dbReference>
<evidence type="ECO:0000256" key="1">
    <source>
        <dbReference type="SAM" id="MobiDB-lite"/>
    </source>
</evidence>
<dbReference type="AlphaFoldDB" id="A0A1H4Y3E9"/>
<proteinExistence type="predicted"/>
<evidence type="ECO:0000313" key="2">
    <source>
        <dbReference type="EMBL" id="SED12419.1"/>
    </source>
</evidence>
<gene>
    <name evidence="2" type="ORF">SAMN04490356_7025</name>
</gene>
<protein>
    <submittedName>
        <fullName evidence="2">Uncharacterized protein</fullName>
    </submittedName>
</protein>
<feature type="region of interest" description="Disordered" evidence="1">
    <location>
        <begin position="99"/>
        <end position="171"/>
    </location>
</feature>
<evidence type="ECO:0000313" key="3">
    <source>
        <dbReference type="Proteomes" id="UP000198609"/>
    </source>
</evidence>
<accession>A0A1H4Y3E9</accession>
<dbReference type="EMBL" id="FNST01000002">
    <property type="protein sequence ID" value="SED12419.1"/>
    <property type="molecule type" value="Genomic_DNA"/>
</dbReference>
<keyword evidence="3" id="KW-1185">Reference proteome</keyword>
<feature type="compositionally biased region" description="Basic residues" evidence="1">
    <location>
        <begin position="136"/>
        <end position="151"/>
    </location>
</feature>
<feature type="region of interest" description="Disordered" evidence="1">
    <location>
        <begin position="361"/>
        <end position="381"/>
    </location>
</feature>
<dbReference type="Proteomes" id="UP000198609">
    <property type="component" value="Unassembled WGS sequence"/>
</dbReference>
<reference evidence="3" key="1">
    <citation type="submission" date="2016-10" db="EMBL/GenBank/DDBJ databases">
        <authorList>
            <person name="Varghese N."/>
            <person name="Submissions S."/>
        </authorList>
    </citation>
    <scope>NUCLEOTIDE SEQUENCE [LARGE SCALE GENOMIC DNA]</scope>
    <source>
        <strain evidence="3">DSM 40318</strain>
    </source>
</reference>
<name>A0A1H4Y3E9_STRMJ</name>
<organism evidence="2 3">
    <name type="scientific">Streptomyces melanosporofaciens</name>
    <dbReference type="NCBI Taxonomy" id="67327"/>
    <lineage>
        <taxon>Bacteria</taxon>
        <taxon>Bacillati</taxon>
        <taxon>Actinomycetota</taxon>
        <taxon>Actinomycetes</taxon>
        <taxon>Kitasatosporales</taxon>
        <taxon>Streptomycetaceae</taxon>
        <taxon>Streptomyces</taxon>
        <taxon>Streptomyces violaceusniger group</taxon>
    </lineage>
</organism>
<sequence length="381" mass="40397">MGFDGIAEAGSGAMRLHHVHFGRGQPCVRQRLVDDALLGRAVGRGQAVGGAVLVDGRAPDHREHLMAVAACVGQPLQQHQADALGERGAVGVGGERLAPAVGSQPALPGELGEDVGDRHHRHSAGQGQGALALPQRLRRQMHRHQRGRARGVHRDRGSLQAQGVRHPAGEHTGRVAGDQIALGALLDVRGAETGKRGPGVHARRGALQRERVDSGAFEELPGHLQQEPLLRVDGQRLARADPEELGIEPVGVVEETALAGMAGAGVVRVRVEESLQVPASVGRKLPHRVCAGGEEPPQLLGRVGPARVAAGHADHGHRLLGAVLQLAQPLTRFVQIACHSPQIVDQLLFISVRHRGSPGLQRRARHVVHDRPSSLSMNSRT</sequence>